<protein>
    <submittedName>
        <fullName evidence="1">Uncharacterized protein</fullName>
    </submittedName>
</protein>
<dbReference type="Proteomes" id="UP000037432">
    <property type="component" value="Unassembled WGS sequence"/>
</dbReference>
<gene>
    <name evidence="1" type="ORF">ACM01_14305</name>
</gene>
<dbReference type="SUPFAM" id="SSF52540">
    <property type="entry name" value="P-loop containing nucleoside triphosphate hydrolases"/>
    <property type="match status" value="1"/>
</dbReference>
<evidence type="ECO:0000313" key="2">
    <source>
        <dbReference type="Proteomes" id="UP000037432"/>
    </source>
</evidence>
<dbReference type="EMBL" id="LFNT01000013">
    <property type="protein sequence ID" value="KMS74502.1"/>
    <property type="molecule type" value="Genomic_DNA"/>
</dbReference>
<comment type="caution">
    <text evidence="1">The sequence shown here is derived from an EMBL/GenBank/DDBJ whole genome shotgun (WGS) entry which is preliminary data.</text>
</comment>
<organism evidence="1 2">
    <name type="scientific">Streptomyces viridochromogenes</name>
    <dbReference type="NCBI Taxonomy" id="1938"/>
    <lineage>
        <taxon>Bacteria</taxon>
        <taxon>Bacillati</taxon>
        <taxon>Actinomycetota</taxon>
        <taxon>Actinomycetes</taxon>
        <taxon>Kitasatosporales</taxon>
        <taxon>Streptomycetaceae</taxon>
        <taxon>Streptomyces</taxon>
    </lineage>
</organism>
<sequence length="189" mass="20426">MLAQARGAVVVPTVPASFQALRQQVDRRTSVDARMCFYLSALFTAADEIQRHLDAGTSVVVESYFARCLATHRALGSQLDVTLPANLPQPTTYQLTCAEAERQSRLLTRDKSISPWDVLSEVVPDRINEAYAGFPMRRIDTTGLAPEQVVTTILATDTEGACRGNAEPVGAHPHVLPAVLGHPDGTCSL</sequence>
<dbReference type="InterPro" id="IPR027417">
    <property type="entry name" value="P-loop_NTPase"/>
</dbReference>
<accession>A0A0J7ZGJ7</accession>
<name>A0A0J7ZGJ7_STRVR</name>
<reference evidence="1 2" key="1">
    <citation type="submission" date="2015-06" db="EMBL/GenBank/DDBJ databases">
        <authorList>
            <person name="Ju K.-S."/>
            <person name="Doroghazi J.R."/>
            <person name="Metcalf W.W."/>
        </authorList>
    </citation>
    <scope>NUCLEOTIDE SEQUENCE [LARGE SCALE GENOMIC DNA]</scope>
    <source>
        <strain evidence="1 2">NRRL 3414</strain>
    </source>
</reference>
<proteinExistence type="predicted"/>
<dbReference type="Gene3D" id="3.40.50.300">
    <property type="entry name" value="P-loop containing nucleotide triphosphate hydrolases"/>
    <property type="match status" value="1"/>
</dbReference>
<evidence type="ECO:0000313" key="1">
    <source>
        <dbReference type="EMBL" id="KMS74502.1"/>
    </source>
</evidence>
<dbReference type="OrthoDB" id="4539580at2"/>
<dbReference type="AlphaFoldDB" id="A0A0J7ZGJ7"/>